<dbReference type="AlphaFoldDB" id="A0A3D8IT20"/>
<feature type="transmembrane region" description="Helical" evidence="1">
    <location>
        <begin position="6"/>
        <end position="22"/>
    </location>
</feature>
<keyword evidence="1" id="KW-1133">Transmembrane helix</keyword>
<organism evidence="2 3">
    <name type="scientific">Helicobacter cholecystus</name>
    <dbReference type="NCBI Taxonomy" id="45498"/>
    <lineage>
        <taxon>Bacteria</taxon>
        <taxon>Pseudomonadati</taxon>
        <taxon>Campylobacterota</taxon>
        <taxon>Epsilonproteobacteria</taxon>
        <taxon>Campylobacterales</taxon>
        <taxon>Helicobacteraceae</taxon>
        <taxon>Helicobacter</taxon>
    </lineage>
</organism>
<name>A0A3D8IT20_9HELI</name>
<feature type="transmembrane region" description="Helical" evidence="1">
    <location>
        <begin position="117"/>
        <end position="139"/>
    </location>
</feature>
<keyword evidence="1" id="KW-0812">Transmembrane</keyword>
<keyword evidence="1" id="KW-0472">Membrane</keyword>
<evidence type="ECO:0000256" key="1">
    <source>
        <dbReference type="SAM" id="Phobius"/>
    </source>
</evidence>
<keyword evidence="3" id="KW-1185">Reference proteome</keyword>
<evidence type="ECO:0000313" key="3">
    <source>
        <dbReference type="Proteomes" id="UP000257067"/>
    </source>
</evidence>
<comment type="caution">
    <text evidence="2">The sequence shown here is derived from an EMBL/GenBank/DDBJ whole genome shotgun (WGS) entry which is preliminary data.</text>
</comment>
<dbReference type="EMBL" id="NXLU01000020">
    <property type="protein sequence ID" value="RDU67731.1"/>
    <property type="molecule type" value="Genomic_DNA"/>
</dbReference>
<evidence type="ECO:0000313" key="2">
    <source>
        <dbReference type="EMBL" id="RDU67731.1"/>
    </source>
</evidence>
<protein>
    <submittedName>
        <fullName evidence="2">Uncharacterized protein</fullName>
    </submittedName>
</protein>
<proteinExistence type="predicted"/>
<feature type="transmembrane region" description="Helical" evidence="1">
    <location>
        <begin position="63"/>
        <end position="80"/>
    </location>
</feature>
<gene>
    <name evidence="2" type="ORF">CQA62_06700</name>
</gene>
<dbReference type="Proteomes" id="UP000257067">
    <property type="component" value="Unassembled WGS sequence"/>
</dbReference>
<accession>A0A3D8IT20</accession>
<sequence>MLIISLIIFGVPILLIFYDVLFPKTNFAILKEKIFLKLGTLGLYEADFILTGKNIFHKTMSPIQYFLIFCSITFFLIYLLKNRITKISPYDSFCILFVLTIFIFHFLCIRLEGFFRIMGYIPLALITLLFLIVFSFRVFQKLYLKIKQRK</sequence>
<feature type="transmembrane region" description="Helical" evidence="1">
    <location>
        <begin position="92"/>
        <end position="111"/>
    </location>
</feature>
<reference evidence="2 3" key="1">
    <citation type="submission" date="2018-04" db="EMBL/GenBank/DDBJ databases">
        <title>Novel Campyloabacter and Helicobacter Species and Strains.</title>
        <authorList>
            <person name="Mannion A.J."/>
            <person name="Shen Z."/>
            <person name="Fox J.G."/>
        </authorList>
    </citation>
    <scope>NUCLEOTIDE SEQUENCE [LARGE SCALE GENOMIC DNA]</scope>
    <source>
        <strain evidence="2 3">ATCC 700242</strain>
    </source>
</reference>